<evidence type="ECO:0000259" key="1">
    <source>
        <dbReference type="Pfam" id="PF06985"/>
    </source>
</evidence>
<reference evidence="2" key="1">
    <citation type="submission" date="2023-06" db="EMBL/GenBank/DDBJ databases">
        <title>Genome-scale phylogeny and comparative genomics of the fungal order Sordariales.</title>
        <authorList>
            <consortium name="Lawrence Berkeley National Laboratory"/>
            <person name="Hensen N."/>
            <person name="Bonometti L."/>
            <person name="Westerberg I."/>
            <person name="Brannstrom I.O."/>
            <person name="Guillou S."/>
            <person name="Cros-Aarteil S."/>
            <person name="Calhoun S."/>
            <person name="Haridas S."/>
            <person name="Kuo A."/>
            <person name="Mondo S."/>
            <person name="Pangilinan J."/>
            <person name="Riley R."/>
            <person name="Labutti K."/>
            <person name="Andreopoulos B."/>
            <person name="Lipzen A."/>
            <person name="Chen C."/>
            <person name="Yanf M."/>
            <person name="Daum C."/>
            <person name="Ng V."/>
            <person name="Clum A."/>
            <person name="Steindorff A."/>
            <person name="Ohm R."/>
            <person name="Martin F."/>
            <person name="Silar P."/>
            <person name="Natvig D."/>
            <person name="Lalanne C."/>
            <person name="Gautier V."/>
            <person name="Ament-Velasquez S.L."/>
            <person name="Kruys A."/>
            <person name="Hutchinson M.I."/>
            <person name="Powell A.J."/>
            <person name="Barry K."/>
            <person name="Miller A.N."/>
            <person name="Grigoriev I.V."/>
            <person name="Debuchy R."/>
            <person name="Gladieux P."/>
            <person name="Thoren M.H."/>
            <person name="Johannesson H."/>
        </authorList>
    </citation>
    <scope>NUCLEOTIDE SEQUENCE</scope>
    <source>
        <strain evidence="2">CBS 540.89</strain>
    </source>
</reference>
<dbReference type="PANTHER" id="PTHR24148:SF81">
    <property type="entry name" value="HETEROKARYON INCOMPATIBILITY DOMAIN-CONTAINING PROTEIN"/>
    <property type="match status" value="1"/>
</dbReference>
<dbReference type="Pfam" id="PF06985">
    <property type="entry name" value="HET"/>
    <property type="match status" value="1"/>
</dbReference>
<keyword evidence="3" id="KW-1185">Reference proteome</keyword>
<organism evidence="2 3">
    <name type="scientific">Apiosordaria backusii</name>
    <dbReference type="NCBI Taxonomy" id="314023"/>
    <lineage>
        <taxon>Eukaryota</taxon>
        <taxon>Fungi</taxon>
        <taxon>Dikarya</taxon>
        <taxon>Ascomycota</taxon>
        <taxon>Pezizomycotina</taxon>
        <taxon>Sordariomycetes</taxon>
        <taxon>Sordariomycetidae</taxon>
        <taxon>Sordariales</taxon>
        <taxon>Lasiosphaeriaceae</taxon>
        <taxon>Apiosordaria</taxon>
    </lineage>
</organism>
<gene>
    <name evidence="2" type="ORF">B0T21DRAFT_195228</name>
</gene>
<dbReference type="Proteomes" id="UP001172159">
    <property type="component" value="Unassembled WGS sequence"/>
</dbReference>
<evidence type="ECO:0000313" key="2">
    <source>
        <dbReference type="EMBL" id="KAK0732392.1"/>
    </source>
</evidence>
<evidence type="ECO:0000313" key="3">
    <source>
        <dbReference type="Proteomes" id="UP001172159"/>
    </source>
</evidence>
<proteinExistence type="predicted"/>
<protein>
    <submittedName>
        <fullName evidence="2">Heterokaryon incompatibility protein-domain-containing protein</fullName>
    </submittedName>
</protein>
<name>A0AA40BDT7_9PEZI</name>
<sequence length="686" mass="77472">MLRFLRPHRGHRLVWIDAICINQSDNLERARQVAKMGSIYRNSRRTVVYLGADIVHFTQHTHPLRRSVKEAATLGGEQNVLVGPGGKVNLKALLHRRYFSRIWVIQELLLSRQVSVPVGDMDISVDPFSIKALDNRDERLSGLARPWDDMPAPWFQYVSQGGYLSHGILEWTLLTSSSHASDPRDELFSLLGLVPNNTLEPDYGLSRLHAQIGVAAHSLFCLGSFESFYIAATQQMDRPKEFPSWVPYRSRAKRAVTMPWTSEEPRGFYEALQHHFNKSDSGHQPIFQPEIDDPTNLNDTLWTIGATVDTDTAALSLTATHLATFTSTPAHVPLPVSTGWEAYVVRSNDCEMYLLSTQDSLLQTVVKPLDHLYWLHGDHEKGATSGFLILRPVTNGGGKRFRLIGCCSEILFATIYKSVRIGVTGHRPIVLTSCKLRRGLKPAVDGAVDKFSQLEDMFPGIQTKQGQLEVFLALMGVSSWPSEPFKFFSEYLRHIDPRYEGVINKEGREFWIGRHDVEILTITIPSADLSKFVVTHGTERKLRFPFRRSQQIHGGLDNEDPPPWDEMVVRQTDTQGEGKLLRFQAELNIPDLLLIKIFNGGDLDTDHHFGAHWDIKRILSSKAQSVWRGFQQVEKAHWATQGMSLLEMVRLVQSGQDTSSIACPDWPADLVNAFQIQENTSLITIV</sequence>
<dbReference type="PANTHER" id="PTHR24148">
    <property type="entry name" value="ANKYRIN REPEAT DOMAIN-CONTAINING PROTEIN 39 HOMOLOG-RELATED"/>
    <property type="match status" value="1"/>
</dbReference>
<accession>A0AA40BDT7</accession>
<comment type="caution">
    <text evidence="2">The sequence shown here is derived from an EMBL/GenBank/DDBJ whole genome shotgun (WGS) entry which is preliminary data.</text>
</comment>
<dbReference type="EMBL" id="JAUKTV010000008">
    <property type="protein sequence ID" value="KAK0732392.1"/>
    <property type="molecule type" value="Genomic_DNA"/>
</dbReference>
<dbReference type="InterPro" id="IPR010730">
    <property type="entry name" value="HET"/>
</dbReference>
<dbReference type="AlphaFoldDB" id="A0AA40BDT7"/>
<dbReference type="InterPro" id="IPR052895">
    <property type="entry name" value="HetReg/Transcr_Mod"/>
</dbReference>
<feature type="domain" description="Heterokaryon incompatibility" evidence="1">
    <location>
        <begin position="2"/>
        <end position="107"/>
    </location>
</feature>